<accession>A0A9P0QGA3</accession>
<dbReference type="Proteomes" id="UP001152888">
    <property type="component" value="Unassembled WGS sequence"/>
</dbReference>
<organism evidence="1 2">
    <name type="scientific">Acanthoscelides obtectus</name>
    <name type="common">Bean weevil</name>
    <name type="synonym">Bruchus obtectus</name>
    <dbReference type="NCBI Taxonomy" id="200917"/>
    <lineage>
        <taxon>Eukaryota</taxon>
        <taxon>Metazoa</taxon>
        <taxon>Ecdysozoa</taxon>
        <taxon>Arthropoda</taxon>
        <taxon>Hexapoda</taxon>
        <taxon>Insecta</taxon>
        <taxon>Pterygota</taxon>
        <taxon>Neoptera</taxon>
        <taxon>Endopterygota</taxon>
        <taxon>Coleoptera</taxon>
        <taxon>Polyphaga</taxon>
        <taxon>Cucujiformia</taxon>
        <taxon>Chrysomeloidea</taxon>
        <taxon>Chrysomelidae</taxon>
        <taxon>Bruchinae</taxon>
        <taxon>Bruchini</taxon>
        <taxon>Acanthoscelides</taxon>
    </lineage>
</organism>
<gene>
    <name evidence="1" type="ORF">ACAOBT_LOCUS37154</name>
</gene>
<sequence length="37" mass="4265">MGNYRCNSADSVEMEKPSYYKIRGNDAYRMISIVNTS</sequence>
<name>A0A9P0QGA3_ACAOB</name>
<evidence type="ECO:0000313" key="2">
    <source>
        <dbReference type="Proteomes" id="UP001152888"/>
    </source>
</evidence>
<reference evidence="1" key="1">
    <citation type="submission" date="2022-03" db="EMBL/GenBank/DDBJ databases">
        <authorList>
            <person name="Sayadi A."/>
        </authorList>
    </citation>
    <scope>NUCLEOTIDE SEQUENCE</scope>
</reference>
<proteinExistence type="predicted"/>
<dbReference type="EMBL" id="CAKOFQ010010257">
    <property type="protein sequence ID" value="CAH2019447.1"/>
    <property type="molecule type" value="Genomic_DNA"/>
</dbReference>
<keyword evidence="2" id="KW-1185">Reference proteome</keyword>
<comment type="caution">
    <text evidence="1">The sequence shown here is derived from an EMBL/GenBank/DDBJ whole genome shotgun (WGS) entry which is preliminary data.</text>
</comment>
<dbReference type="AlphaFoldDB" id="A0A9P0QGA3"/>
<evidence type="ECO:0000313" key="1">
    <source>
        <dbReference type="EMBL" id="CAH2019447.1"/>
    </source>
</evidence>
<protein>
    <submittedName>
        <fullName evidence="1">Uncharacterized protein</fullName>
    </submittedName>
</protein>